<accession>A0AAN8UWN2</accession>
<dbReference type="EMBL" id="JBAMMX010000022">
    <property type="protein sequence ID" value="KAK6918187.1"/>
    <property type="molecule type" value="Genomic_DNA"/>
</dbReference>
<dbReference type="AlphaFoldDB" id="A0AAN8UWN2"/>
<dbReference type="Proteomes" id="UP001370490">
    <property type="component" value="Unassembled WGS sequence"/>
</dbReference>
<reference evidence="1 2" key="1">
    <citation type="submission" date="2023-12" db="EMBL/GenBank/DDBJ databases">
        <title>A high-quality genome assembly for Dillenia turbinata (Dilleniales).</title>
        <authorList>
            <person name="Chanderbali A."/>
        </authorList>
    </citation>
    <scope>NUCLEOTIDE SEQUENCE [LARGE SCALE GENOMIC DNA]</scope>
    <source>
        <strain evidence="1">LSX21</strain>
        <tissue evidence="1">Leaf</tissue>
    </source>
</reference>
<comment type="caution">
    <text evidence="1">The sequence shown here is derived from an EMBL/GenBank/DDBJ whole genome shotgun (WGS) entry which is preliminary data.</text>
</comment>
<sequence>MFCGKVIHIISLVPRHSDFCNQKRVEINRRQIPRSSEFQNPRIQREFPRESAVQKGLNLLEFIVLYRRLRIRKLIFWEEIKRDCASIRPKSDDCRLLSGSKDFVAERRNRWRKRKIVCFDGARLSHAEIGEIMITNRSSPTRALKNVITALQSTNIRRRLSSDAEQRDDSNSPGVVCQESVQTVREFRRMYGLLKLKSGKKTG</sequence>
<name>A0AAN8UWN2_9MAGN</name>
<evidence type="ECO:0000313" key="2">
    <source>
        <dbReference type="Proteomes" id="UP001370490"/>
    </source>
</evidence>
<evidence type="ECO:0000313" key="1">
    <source>
        <dbReference type="EMBL" id="KAK6918187.1"/>
    </source>
</evidence>
<proteinExistence type="predicted"/>
<organism evidence="1 2">
    <name type="scientific">Dillenia turbinata</name>
    <dbReference type="NCBI Taxonomy" id="194707"/>
    <lineage>
        <taxon>Eukaryota</taxon>
        <taxon>Viridiplantae</taxon>
        <taxon>Streptophyta</taxon>
        <taxon>Embryophyta</taxon>
        <taxon>Tracheophyta</taxon>
        <taxon>Spermatophyta</taxon>
        <taxon>Magnoliopsida</taxon>
        <taxon>eudicotyledons</taxon>
        <taxon>Gunneridae</taxon>
        <taxon>Pentapetalae</taxon>
        <taxon>Dilleniales</taxon>
        <taxon>Dilleniaceae</taxon>
        <taxon>Dillenia</taxon>
    </lineage>
</organism>
<protein>
    <submittedName>
        <fullName evidence="1">Uncharacterized protein</fullName>
    </submittedName>
</protein>
<keyword evidence="2" id="KW-1185">Reference proteome</keyword>
<gene>
    <name evidence="1" type="ORF">RJ641_016609</name>
</gene>